<dbReference type="Proteomes" id="UP001295684">
    <property type="component" value="Unassembled WGS sequence"/>
</dbReference>
<evidence type="ECO:0000313" key="2">
    <source>
        <dbReference type="Proteomes" id="UP001295684"/>
    </source>
</evidence>
<sequence length="317" mass="37217">MIMAGISTLFAFYTIYNEFKQYRRFINLKRYGFFKSGFLELIDDKARPHDPKFPIHELFPKRMVVYLEVKERVKKNNGDWVWEHNNKLSLKLVPSLDIDIFNEFRNRDADIRFDSAFVVDPETLISHTQAPIIYGKNCEEFPENIQEMVKEYYKDTGKNIIFGDNTSDALVGDIMIRLNIWDDDLYTVFCQSQDGKLVPYNDSQKLFYLSKNPNLLFEDIKLKYDVMWIMRRSEACFLSLLTYGISQLCFWGLNFKEMGLYRLSIRYGPTPVTFLVGFLAFRAYSDSNLYSQGVKKLDALGLRDKNMPESLIAHVSK</sequence>
<keyword evidence="2" id="KW-1185">Reference proteome</keyword>
<evidence type="ECO:0000313" key="1">
    <source>
        <dbReference type="EMBL" id="CAI2367205.1"/>
    </source>
</evidence>
<dbReference type="EMBL" id="CAMPGE010008303">
    <property type="protein sequence ID" value="CAI2367205.1"/>
    <property type="molecule type" value="Genomic_DNA"/>
</dbReference>
<proteinExistence type="predicted"/>
<reference evidence="1" key="1">
    <citation type="submission" date="2023-07" db="EMBL/GenBank/DDBJ databases">
        <authorList>
            <consortium name="AG Swart"/>
            <person name="Singh M."/>
            <person name="Singh A."/>
            <person name="Seah K."/>
            <person name="Emmerich C."/>
        </authorList>
    </citation>
    <scope>NUCLEOTIDE SEQUENCE</scope>
    <source>
        <strain evidence="1">DP1</strain>
    </source>
</reference>
<gene>
    <name evidence="1" type="ORF">ECRASSUSDP1_LOCUS8484</name>
</gene>
<organism evidence="1 2">
    <name type="scientific">Euplotes crassus</name>
    <dbReference type="NCBI Taxonomy" id="5936"/>
    <lineage>
        <taxon>Eukaryota</taxon>
        <taxon>Sar</taxon>
        <taxon>Alveolata</taxon>
        <taxon>Ciliophora</taxon>
        <taxon>Intramacronucleata</taxon>
        <taxon>Spirotrichea</taxon>
        <taxon>Hypotrichia</taxon>
        <taxon>Euplotida</taxon>
        <taxon>Euplotidae</taxon>
        <taxon>Moneuplotes</taxon>
    </lineage>
</organism>
<dbReference type="AlphaFoldDB" id="A0AAD1UHY1"/>
<protein>
    <submittedName>
        <fullName evidence="1">Uncharacterized protein</fullName>
    </submittedName>
</protein>
<comment type="caution">
    <text evidence="1">The sequence shown here is derived from an EMBL/GenBank/DDBJ whole genome shotgun (WGS) entry which is preliminary data.</text>
</comment>
<name>A0AAD1UHY1_EUPCR</name>
<accession>A0AAD1UHY1</accession>